<dbReference type="Pfam" id="PF03401">
    <property type="entry name" value="TctC"/>
    <property type="match status" value="1"/>
</dbReference>
<dbReference type="AlphaFoldDB" id="A0A967C224"/>
<dbReference type="Gene3D" id="3.40.190.10">
    <property type="entry name" value="Periplasmic binding protein-like II"/>
    <property type="match status" value="1"/>
</dbReference>
<keyword evidence="4" id="KW-1185">Reference proteome</keyword>
<dbReference type="CDD" id="cd07012">
    <property type="entry name" value="PBP2_Bug_TTT"/>
    <property type="match status" value="1"/>
</dbReference>
<dbReference type="PANTHER" id="PTHR42928">
    <property type="entry name" value="TRICARBOXYLATE-BINDING PROTEIN"/>
    <property type="match status" value="1"/>
</dbReference>
<feature type="chain" id="PRO_5037972676" evidence="2">
    <location>
        <begin position="30"/>
        <end position="326"/>
    </location>
</feature>
<protein>
    <submittedName>
        <fullName evidence="3">Tripartite tricarboxylate transporter substrate binding protein</fullName>
    </submittedName>
</protein>
<organism evidence="3 4">
    <name type="scientific">Pelagibius litoralis</name>
    <dbReference type="NCBI Taxonomy" id="374515"/>
    <lineage>
        <taxon>Bacteria</taxon>
        <taxon>Pseudomonadati</taxon>
        <taxon>Pseudomonadota</taxon>
        <taxon>Alphaproteobacteria</taxon>
        <taxon>Rhodospirillales</taxon>
        <taxon>Rhodovibrionaceae</taxon>
        <taxon>Pelagibius</taxon>
    </lineage>
</organism>
<evidence type="ECO:0000313" key="4">
    <source>
        <dbReference type="Proteomes" id="UP000761264"/>
    </source>
</evidence>
<dbReference type="InterPro" id="IPR042100">
    <property type="entry name" value="Bug_dom1"/>
</dbReference>
<evidence type="ECO:0000256" key="1">
    <source>
        <dbReference type="ARBA" id="ARBA00006987"/>
    </source>
</evidence>
<dbReference type="InterPro" id="IPR005064">
    <property type="entry name" value="BUG"/>
</dbReference>
<accession>A0A967C224</accession>
<comment type="similarity">
    <text evidence="1">Belongs to the UPF0065 (bug) family.</text>
</comment>
<gene>
    <name evidence="3" type="ORF">HBA54_08100</name>
</gene>
<keyword evidence="2" id="KW-0732">Signal</keyword>
<feature type="signal peptide" evidence="2">
    <location>
        <begin position="1"/>
        <end position="29"/>
    </location>
</feature>
<sequence length="326" mass="34846">MLRGKLLLGAAALAAALATGGVSTGPAEAADISCRTAKLIVPWGAGGGTDVIFRVFVEAVNKQGAEPQLQVVNIGGQGGNKGAKEAVKAKADGCTLFAIHQSAITSYLNGRVDFTWDAFEPVAMLTRTPAIFGANPDVPYSNIKELVEEAKKKPGEIVAGGTLGSTSHFVFLLLEDAAGIKFKHVSYDGTRQRMTALLAKNIELGEINLASAKKYITTGELKALGITTPDRNSEIGDVMTLKEQGYDMVYGTDRGIMLPKDTPQEIIDHYGALFQKAATDPEVVAQMNAKGTEVVYYGPAEYTAYFEETFTNWKRIAKEVGLYKGE</sequence>
<reference evidence="3" key="1">
    <citation type="submission" date="2020-03" db="EMBL/GenBank/DDBJ databases">
        <title>Genome of Pelagibius litoralis DSM 21314T.</title>
        <authorList>
            <person name="Wang G."/>
        </authorList>
    </citation>
    <scope>NUCLEOTIDE SEQUENCE</scope>
    <source>
        <strain evidence="3">DSM 21314</strain>
    </source>
</reference>
<dbReference type="PANTHER" id="PTHR42928:SF5">
    <property type="entry name" value="BLR1237 PROTEIN"/>
    <property type="match status" value="1"/>
</dbReference>
<dbReference type="Proteomes" id="UP000761264">
    <property type="component" value="Unassembled WGS sequence"/>
</dbReference>
<evidence type="ECO:0000256" key="2">
    <source>
        <dbReference type="SAM" id="SignalP"/>
    </source>
</evidence>
<dbReference type="Gene3D" id="3.40.190.150">
    <property type="entry name" value="Bordetella uptake gene, domain 1"/>
    <property type="match status" value="1"/>
</dbReference>
<dbReference type="RefSeq" id="WP_167223267.1">
    <property type="nucleotide sequence ID" value="NZ_JAAQPH010000005.1"/>
</dbReference>
<dbReference type="EMBL" id="JAAQPH010000005">
    <property type="protein sequence ID" value="NIA68551.1"/>
    <property type="molecule type" value="Genomic_DNA"/>
</dbReference>
<proteinExistence type="inferred from homology"/>
<dbReference type="SUPFAM" id="SSF53850">
    <property type="entry name" value="Periplasmic binding protein-like II"/>
    <property type="match status" value="1"/>
</dbReference>
<evidence type="ECO:0000313" key="3">
    <source>
        <dbReference type="EMBL" id="NIA68551.1"/>
    </source>
</evidence>
<name>A0A967C224_9PROT</name>
<comment type="caution">
    <text evidence="3">The sequence shown here is derived from an EMBL/GenBank/DDBJ whole genome shotgun (WGS) entry which is preliminary data.</text>
</comment>
<dbReference type="PIRSF" id="PIRSF017082">
    <property type="entry name" value="YflP"/>
    <property type="match status" value="1"/>
</dbReference>